<dbReference type="Proteomes" id="UP000807504">
    <property type="component" value="Unassembled WGS sequence"/>
</dbReference>
<evidence type="ECO:0000313" key="2">
    <source>
        <dbReference type="Proteomes" id="UP000807504"/>
    </source>
</evidence>
<name>A0A8T0EE29_ARGBR</name>
<keyword evidence="2" id="KW-1185">Reference proteome</keyword>
<accession>A0A8T0EE29</accession>
<protein>
    <submittedName>
        <fullName evidence="1">Uncharacterized protein</fullName>
    </submittedName>
</protein>
<evidence type="ECO:0000313" key="1">
    <source>
        <dbReference type="EMBL" id="KAF8770910.1"/>
    </source>
</evidence>
<gene>
    <name evidence="1" type="ORF">HNY73_018387</name>
</gene>
<dbReference type="EMBL" id="JABXBU010002228">
    <property type="protein sequence ID" value="KAF8770910.1"/>
    <property type="molecule type" value="Genomic_DNA"/>
</dbReference>
<reference evidence="1" key="2">
    <citation type="submission" date="2020-06" db="EMBL/GenBank/DDBJ databases">
        <authorList>
            <person name="Sheffer M."/>
        </authorList>
    </citation>
    <scope>NUCLEOTIDE SEQUENCE</scope>
</reference>
<reference evidence="1" key="1">
    <citation type="journal article" date="2020" name="bioRxiv">
        <title>Chromosome-level reference genome of the European wasp spider Argiope bruennichi: a resource for studies on range expansion and evolutionary adaptation.</title>
        <authorList>
            <person name="Sheffer M.M."/>
            <person name="Hoppe A."/>
            <person name="Krehenwinkel H."/>
            <person name="Uhl G."/>
            <person name="Kuss A.W."/>
            <person name="Jensen L."/>
            <person name="Jensen C."/>
            <person name="Gillespie R.G."/>
            <person name="Hoff K.J."/>
            <person name="Prost S."/>
        </authorList>
    </citation>
    <scope>NUCLEOTIDE SEQUENCE</scope>
</reference>
<comment type="caution">
    <text evidence="1">The sequence shown here is derived from an EMBL/GenBank/DDBJ whole genome shotgun (WGS) entry which is preliminary data.</text>
</comment>
<proteinExistence type="predicted"/>
<sequence>MPEDEQQFLKICSEEMGLSTSDSWSDIFVGICSQDNPAQTSFDLISCWDDKRNATLDQIQDDKIYPYEHFMCKLNIFKEAVGKTDCSCKTEKGFDCDVSPNEGTKMG</sequence>
<dbReference type="AlphaFoldDB" id="A0A8T0EE29"/>
<organism evidence="1 2">
    <name type="scientific">Argiope bruennichi</name>
    <name type="common">Wasp spider</name>
    <name type="synonym">Aranea bruennichi</name>
    <dbReference type="NCBI Taxonomy" id="94029"/>
    <lineage>
        <taxon>Eukaryota</taxon>
        <taxon>Metazoa</taxon>
        <taxon>Ecdysozoa</taxon>
        <taxon>Arthropoda</taxon>
        <taxon>Chelicerata</taxon>
        <taxon>Arachnida</taxon>
        <taxon>Araneae</taxon>
        <taxon>Araneomorphae</taxon>
        <taxon>Entelegynae</taxon>
        <taxon>Araneoidea</taxon>
        <taxon>Araneidae</taxon>
        <taxon>Argiope</taxon>
    </lineage>
</organism>